<dbReference type="EMBL" id="VSWC01000105">
    <property type="protein sequence ID" value="KAA1086887.1"/>
    <property type="molecule type" value="Genomic_DNA"/>
</dbReference>
<accession>A0A5B0NCB3</accession>
<organism evidence="1 2">
    <name type="scientific">Puccinia graminis f. sp. tritici</name>
    <dbReference type="NCBI Taxonomy" id="56615"/>
    <lineage>
        <taxon>Eukaryota</taxon>
        <taxon>Fungi</taxon>
        <taxon>Dikarya</taxon>
        <taxon>Basidiomycota</taxon>
        <taxon>Pucciniomycotina</taxon>
        <taxon>Pucciniomycetes</taxon>
        <taxon>Pucciniales</taxon>
        <taxon>Pucciniaceae</taxon>
        <taxon>Puccinia</taxon>
    </lineage>
</organism>
<dbReference type="Proteomes" id="UP000324748">
    <property type="component" value="Unassembled WGS sequence"/>
</dbReference>
<dbReference type="AlphaFoldDB" id="A0A5B0NCB3"/>
<keyword evidence="2" id="KW-1185">Reference proteome</keyword>
<name>A0A5B0NCB3_PUCGR</name>
<proteinExistence type="predicted"/>
<comment type="caution">
    <text evidence="1">The sequence shown here is derived from an EMBL/GenBank/DDBJ whole genome shotgun (WGS) entry which is preliminary data.</text>
</comment>
<sequence length="95" mass="10976">MMLLLPRSDFYLALSRYVPCHTLWTAQVRQATLLNRQAMRVISSVRLEDQGHSNCLLIAHHQDDIFSPIMNVKRKDNLCLQVPGGKSNHKNEEDF</sequence>
<reference evidence="1 2" key="1">
    <citation type="submission" date="2019-05" db="EMBL/GenBank/DDBJ databases">
        <title>Emergence of the Ug99 lineage of the wheat stem rust pathogen through somatic hybridization.</title>
        <authorList>
            <person name="Li F."/>
            <person name="Upadhyaya N.M."/>
            <person name="Sperschneider J."/>
            <person name="Matny O."/>
            <person name="Nguyen-Phuc H."/>
            <person name="Mago R."/>
            <person name="Raley C."/>
            <person name="Miller M.E."/>
            <person name="Silverstein K.A.T."/>
            <person name="Henningsen E."/>
            <person name="Hirsch C.D."/>
            <person name="Visser B."/>
            <person name="Pretorius Z.A."/>
            <person name="Steffenson B.J."/>
            <person name="Schwessinger B."/>
            <person name="Dodds P.N."/>
            <person name="Figueroa M."/>
        </authorList>
    </citation>
    <scope>NUCLEOTIDE SEQUENCE [LARGE SCALE GENOMIC DNA]</scope>
    <source>
        <strain evidence="1">21-0</strain>
    </source>
</reference>
<evidence type="ECO:0000313" key="1">
    <source>
        <dbReference type="EMBL" id="KAA1086887.1"/>
    </source>
</evidence>
<evidence type="ECO:0000313" key="2">
    <source>
        <dbReference type="Proteomes" id="UP000324748"/>
    </source>
</evidence>
<gene>
    <name evidence="1" type="ORF">PGT21_014694</name>
</gene>
<protein>
    <submittedName>
        <fullName evidence="1">Uncharacterized protein</fullName>
    </submittedName>
</protein>